<organism evidence="2 3">
    <name type="scientific">Gigaspora margarita</name>
    <dbReference type="NCBI Taxonomy" id="4874"/>
    <lineage>
        <taxon>Eukaryota</taxon>
        <taxon>Fungi</taxon>
        <taxon>Fungi incertae sedis</taxon>
        <taxon>Mucoromycota</taxon>
        <taxon>Glomeromycotina</taxon>
        <taxon>Glomeromycetes</taxon>
        <taxon>Diversisporales</taxon>
        <taxon>Gigasporaceae</taxon>
        <taxon>Gigaspora</taxon>
    </lineage>
</organism>
<sequence length="92" mass="10731">MSGTSTTEDASTSKSISKSKVTLDDQNTQNGSDTQENNFLTSELVQVHKKLSPRMKRHYDRFESNQERIAFLNAIMLEREQGFFRRYFCPYL</sequence>
<dbReference type="AlphaFoldDB" id="A0A8H4AET2"/>
<feature type="compositionally biased region" description="Polar residues" evidence="1">
    <location>
        <begin position="24"/>
        <end position="39"/>
    </location>
</feature>
<comment type="caution">
    <text evidence="2">The sequence shown here is derived from an EMBL/GenBank/DDBJ whole genome shotgun (WGS) entry which is preliminary data.</text>
</comment>
<proteinExistence type="predicted"/>
<feature type="compositionally biased region" description="Polar residues" evidence="1">
    <location>
        <begin position="1"/>
        <end position="10"/>
    </location>
</feature>
<keyword evidence="3" id="KW-1185">Reference proteome</keyword>
<feature type="region of interest" description="Disordered" evidence="1">
    <location>
        <begin position="1"/>
        <end position="39"/>
    </location>
</feature>
<dbReference type="OrthoDB" id="2463785at2759"/>
<dbReference type="EMBL" id="WTPW01000705">
    <property type="protein sequence ID" value="KAF0487191.1"/>
    <property type="molecule type" value="Genomic_DNA"/>
</dbReference>
<evidence type="ECO:0000313" key="2">
    <source>
        <dbReference type="EMBL" id="KAF0487191.1"/>
    </source>
</evidence>
<dbReference type="Proteomes" id="UP000439903">
    <property type="component" value="Unassembled WGS sequence"/>
</dbReference>
<name>A0A8H4AET2_GIGMA</name>
<evidence type="ECO:0000313" key="3">
    <source>
        <dbReference type="Proteomes" id="UP000439903"/>
    </source>
</evidence>
<protein>
    <submittedName>
        <fullName evidence="2">Uncharacterized protein</fullName>
    </submittedName>
</protein>
<reference evidence="2 3" key="1">
    <citation type="journal article" date="2019" name="Environ. Microbiol.">
        <title>At the nexus of three kingdoms: the genome of the mycorrhizal fungus Gigaspora margarita provides insights into plant, endobacterial and fungal interactions.</title>
        <authorList>
            <person name="Venice F."/>
            <person name="Ghignone S."/>
            <person name="Salvioli di Fossalunga A."/>
            <person name="Amselem J."/>
            <person name="Novero M."/>
            <person name="Xianan X."/>
            <person name="Sedzielewska Toro K."/>
            <person name="Morin E."/>
            <person name="Lipzen A."/>
            <person name="Grigoriev I.V."/>
            <person name="Henrissat B."/>
            <person name="Martin F.M."/>
            <person name="Bonfante P."/>
        </authorList>
    </citation>
    <scope>NUCLEOTIDE SEQUENCE [LARGE SCALE GENOMIC DNA]</scope>
    <source>
        <strain evidence="2 3">BEG34</strain>
    </source>
</reference>
<accession>A0A8H4AET2</accession>
<gene>
    <name evidence="2" type="ORF">F8M41_022603</name>
</gene>
<evidence type="ECO:0000256" key="1">
    <source>
        <dbReference type="SAM" id="MobiDB-lite"/>
    </source>
</evidence>